<dbReference type="EMBL" id="LC056029">
    <property type="protein sequence ID" value="BAT62473.1"/>
    <property type="molecule type" value="Genomic_DNA"/>
</dbReference>
<evidence type="ECO:0000256" key="2">
    <source>
        <dbReference type="ARBA" id="ARBA00010790"/>
    </source>
</evidence>
<comment type="similarity">
    <text evidence="2">Belongs to the GMC oxidoreductase family.</text>
</comment>
<dbReference type="PANTHER" id="PTHR42784">
    <property type="entry name" value="PYRANOSE 2-OXIDASE"/>
    <property type="match status" value="1"/>
</dbReference>
<dbReference type="GO" id="GO:0016614">
    <property type="term" value="F:oxidoreductase activity, acting on CH-OH group of donors"/>
    <property type="evidence" value="ECO:0007669"/>
    <property type="project" value="InterPro"/>
</dbReference>
<keyword evidence="5" id="KW-0560">Oxidoreductase</keyword>
<evidence type="ECO:0000256" key="4">
    <source>
        <dbReference type="ARBA" id="ARBA00022827"/>
    </source>
</evidence>
<dbReference type="Gene3D" id="3.50.50.60">
    <property type="entry name" value="FAD/NAD(P)-binding domain"/>
    <property type="match status" value="2"/>
</dbReference>
<sequence>MDHLLHIDIDVVSYLTKLNAYDYIIVGSGFGGGPLAEVLAQRKKKVLLIERGGVIFSTHVLNTSRPYFNRGASNSPEGNESVYDAVKAKVQTTEGSESYIGGPVYCVGGRSNLWGIWTPQVSEGTLNKYYPPEIASFLREGEGYRTAFNFLTDSSQQDAIYPLESGQITANEIDEVKAKLHAAVGVTFDLMPVAAQFNAPAPYQFPQGAYSTTLNLMNRMYANDRYLTVLLNTEVVALDQTESSTFRRSVNALKVRDVKDREIKKLDVGNAKVILSAGTIGTASIALTSGLQHLNPLVGRGIMDHDIYYVRFGIEQLPDITRKPLNLKSVIEIEGETVLLTVTVNANFFLAGSSASLPTTQYYLRNGELLSPKKGFENQENFDTVCVLFEFVGRLDDRNEVVNLPGMDPVLSIQRPPVKQVVMSGMEDIIRKVRNIFVFEDVNHVAQYGPPLPQHMGFGVFSHEAGTMRMDNPNGDGVVDTDLRVKGFDNLWACDMSVFPVSPEANPALTLAALSLRLADHLSPPEPEIQPLVQQDIPILKTINGKNGTGEKIGNDAQ</sequence>
<evidence type="ECO:0000256" key="3">
    <source>
        <dbReference type="ARBA" id="ARBA00022630"/>
    </source>
</evidence>
<dbReference type="InterPro" id="IPR051473">
    <property type="entry name" value="P2Ox-like"/>
</dbReference>
<evidence type="ECO:0000259" key="6">
    <source>
        <dbReference type="Pfam" id="PF05199"/>
    </source>
</evidence>
<evidence type="ECO:0000256" key="1">
    <source>
        <dbReference type="ARBA" id="ARBA00001974"/>
    </source>
</evidence>
<protein>
    <submittedName>
        <fullName evidence="7">4-amino-4-deoxyarabinitol oxidase</fullName>
    </submittedName>
</protein>
<reference evidence="7" key="1">
    <citation type="journal article" date="2016" name="AMB Express">
        <title>Characterization of a novel oxidase from Thelonectria discophora SANK 18292 involved in nectrisine biosynthesis.</title>
        <authorList>
            <person name="Miyauchi R."/>
            <person name="Sakurai H."/>
            <person name="Shiba Y."/>
        </authorList>
    </citation>
    <scope>NUCLEOTIDE SEQUENCE</scope>
    <source>
        <strain evidence="7">SANK 18292</strain>
    </source>
</reference>
<dbReference type="Pfam" id="PF05199">
    <property type="entry name" value="GMC_oxred_C"/>
    <property type="match status" value="1"/>
</dbReference>
<feature type="domain" description="Glucose-methanol-choline oxidoreductase C-terminal" evidence="6">
    <location>
        <begin position="460"/>
        <end position="514"/>
    </location>
</feature>
<dbReference type="AlphaFoldDB" id="A0A0S3Q283"/>
<proteinExistence type="inferred from homology"/>
<dbReference type="InterPro" id="IPR036188">
    <property type="entry name" value="FAD/NAD-bd_sf"/>
</dbReference>
<evidence type="ECO:0000313" key="7">
    <source>
        <dbReference type="EMBL" id="BAT62473.1"/>
    </source>
</evidence>
<accession>A0A0S3Q283</accession>
<name>A0A0S3Q283_9HYPO</name>
<gene>
    <name evidence="7" type="primary">necC</name>
</gene>
<dbReference type="SUPFAM" id="SSF51905">
    <property type="entry name" value="FAD/NAD(P)-binding domain"/>
    <property type="match status" value="1"/>
</dbReference>
<organism evidence="7">
    <name type="scientific">Thelonectria discophora</name>
    <dbReference type="NCBI Taxonomy" id="1053259"/>
    <lineage>
        <taxon>Eukaryota</taxon>
        <taxon>Fungi</taxon>
        <taxon>Dikarya</taxon>
        <taxon>Ascomycota</taxon>
        <taxon>Pezizomycotina</taxon>
        <taxon>Sordariomycetes</taxon>
        <taxon>Hypocreomycetidae</taxon>
        <taxon>Hypocreales</taxon>
        <taxon>Nectriaceae</taxon>
        <taxon>Thelonectria</taxon>
    </lineage>
</organism>
<evidence type="ECO:0000256" key="5">
    <source>
        <dbReference type="ARBA" id="ARBA00023002"/>
    </source>
</evidence>
<keyword evidence="3" id="KW-0285">Flavoprotein</keyword>
<dbReference type="PANTHER" id="PTHR42784:SF1">
    <property type="entry name" value="PYRANOSE 2-OXIDASE"/>
    <property type="match status" value="1"/>
</dbReference>
<keyword evidence="4" id="KW-0274">FAD</keyword>
<dbReference type="InterPro" id="IPR007867">
    <property type="entry name" value="GMC_OxRtase_C"/>
</dbReference>
<comment type="cofactor">
    <cofactor evidence="1">
        <name>FAD</name>
        <dbReference type="ChEBI" id="CHEBI:57692"/>
    </cofactor>
</comment>